<feature type="domain" description="DUF7918" evidence="1">
    <location>
        <begin position="63"/>
        <end position="177"/>
    </location>
</feature>
<dbReference type="RefSeq" id="XP_038747282.1">
    <property type="nucleotide sequence ID" value="XM_038887675.1"/>
</dbReference>
<organism evidence="2 3">
    <name type="scientific">Colletotrichum karsti</name>
    <dbReference type="NCBI Taxonomy" id="1095194"/>
    <lineage>
        <taxon>Eukaryota</taxon>
        <taxon>Fungi</taxon>
        <taxon>Dikarya</taxon>
        <taxon>Ascomycota</taxon>
        <taxon>Pezizomycotina</taxon>
        <taxon>Sordariomycetes</taxon>
        <taxon>Hypocreomycetidae</taxon>
        <taxon>Glomerellales</taxon>
        <taxon>Glomerellaceae</taxon>
        <taxon>Colletotrichum</taxon>
        <taxon>Colletotrichum boninense species complex</taxon>
    </lineage>
</organism>
<evidence type="ECO:0000259" key="1">
    <source>
        <dbReference type="Pfam" id="PF25534"/>
    </source>
</evidence>
<evidence type="ECO:0000313" key="2">
    <source>
        <dbReference type="EMBL" id="KAF9877821.1"/>
    </source>
</evidence>
<comment type="caution">
    <text evidence="2">The sequence shown here is derived from an EMBL/GenBank/DDBJ whole genome shotgun (WGS) entry which is preliminary data.</text>
</comment>
<evidence type="ECO:0000313" key="3">
    <source>
        <dbReference type="Proteomes" id="UP000781932"/>
    </source>
</evidence>
<dbReference type="Pfam" id="PF25534">
    <property type="entry name" value="DUF7918"/>
    <property type="match status" value="1"/>
</dbReference>
<dbReference type="AlphaFoldDB" id="A0A9P6IC56"/>
<reference evidence="2" key="1">
    <citation type="submission" date="2020-03" db="EMBL/GenBank/DDBJ databases">
        <authorList>
            <person name="He L."/>
        </authorList>
    </citation>
    <scope>NUCLEOTIDE SEQUENCE</scope>
    <source>
        <strain evidence="2">CkLH20</strain>
    </source>
</reference>
<dbReference type="InterPro" id="IPR057678">
    <property type="entry name" value="DUF7918"/>
</dbReference>
<dbReference type="Proteomes" id="UP000781932">
    <property type="component" value="Unassembled WGS sequence"/>
</dbReference>
<dbReference type="EMBL" id="JAATWM020000013">
    <property type="protein sequence ID" value="KAF9877821.1"/>
    <property type="molecule type" value="Genomic_DNA"/>
</dbReference>
<dbReference type="OrthoDB" id="3364132at2759"/>
<protein>
    <recommendedName>
        <fullName evidence="1">DUF7918 domain-containing protein</fullName>
    </recommendedName>
</protein>
<dbReference type="PANTHER" id="PTHR36223">
    <property type="entry name" value="BETA-LACTAMASE-TYPE TRANSPEPTIDASE FOLD DOMAIN CONTAINING PROTEIN"/>
    <property type="match status" value="1"/>
</dbReference>
<reference evidence="2" key="2">
    <citation type="submission" date="2020-11" db="EMBL/GenBank/DDBJ databases">
        <title>Whole genome sequencing of Colletotrichum sp.</title>
        <authorList>
            <person name="Li H."/>
        </authorList>
    </citation>
    <scope>NUCLEOTIDE SEQUENCE</scope>
    <source>
        <strain evidence="2">CkLH20</strain>
    </source>
</reference>
<gene>
    <name evidence="2" type="ORF">CkaCkLH20_04956</name>
</gene>
<dbReference type="PANTHER" id="PTHR36223:SF1">
    <property type="entry name" value="TRANSCRIPTION ELONGATION FACTOR EAF N-TERMINAL DOMAIN-CONTAINING PROTEIN"/>
    <property type="match status" value="1"/>
</dbReference>
<dbReference type="GeneID" id="62160749"/>
<name>A0A9P6IC56_9PEZI</name>
<proteinExistence type="predicted"/>
<accession>A0A9P6IC56</accession>
<keyword evidence="3" id="KW-1185">Reference proteome</keyword>
<sequence length="360" mass="41677">MPLTQFVFPRYKLTAIAASDLEMAIIDTLPAVNVSVRLRTSFRDALEYPDPYAYQRRERYLDDFERCSRNYIESQNGVEFAIHIDVVDHPSLDPWVYGDFGLVFFLLIDGQFMGKRFCHSDDFFQRHWHFAFKGKRHPNDARSAMVQRDFSFASITTLEEDASNQEIRRARDLGTIEEPRYDTFEIPEEALKGRPISHGTSQVLLKVVVRCYLLTVALVSLARAYEAPLRPPRRDQRAAFEKVHTGPLLATYTFKYRSSEALRIEEIVPRTPSPEPMGVDTEEPAFPGFEELQDEQIERLARERLRQLKDEALQAQVSSKKRSYDDFCDLTQDDDDLPARPYKVVKLRTGHEVIDLTGDD</sequence>